<dbReference type="AlphaFoldDB" id="A0A1B6E6J5"/>
<evidence type="ECO:0000256" key="1">
    <source>
        <dbReference type="SAM" id="MobiDB-lite"/>
    </source>
</evidence>
<name>A0A1B6E6J5_9HEMI</name>
<organism evidence="2">
    <name type="scientific">Clastoptera arizonana</name>
    <name type="common">Arizona spittle bug</name>
    <dbReference type="NCBI Taxonomy" id="38151"/>
    <lineage>
        <taxon>Eukaryota</taxon>
        <taxon>Metazoa</taxon>
        <taxon>Ecdysozoa</taxon>
        <taxon>Arthropoda</taxon>
        <taxon>Hexapoda</taxon>
        <taxon>Insecta</taxon>
        <taxon>Pterygota</taxon>
        <taxon>Neoptera</taxon>
        <taxon>Paraneoptera</taxon>
        <taxon>Hemiptera</taxon>
        <taxon>Auchenorrhyncha</taxon>
        <taxon>Cercopoidea</taxon>
        <taxon>Clastopteridae</taxon>
        <taxon>Clastoptera</taxon>
    </lineage>
</organism>
<evidence type="ECO:0000313" key="2">
    <source>
        <dbReference type="EMBL" id="JAS33551.1"/>
    </source>
</evidence>
<reference evidence="2" key="1">
    <citation type="submission" date="2015-12" db="EMBL/GenBank/DDBJ databases">
        <title>De novo transcriptome assembly of four potential Pierce s Disease insect vectors from Arizona vineyards.</title>
        <authorList>
            <person name="Tassone E.E."/>
        </authorList>
    </citation>
    <scope>NUCLEOTIDE SEQUENCE</scope>
</reference>
<proteinExistence type="predicted"/>
<protein>
    <submittedName>
        <fullName evidence="2">Uncharacterized protein</fullName>
    </submittedName>
</protein>
<dbReference type="EMBL" id="GEDC01003747">
    <property type="protein sequence ID" value="JAS33551.1"/>
    <property type="molecule type" value="Transcribed_RNA"/>
</dbReference>
<feature type="compositionally biased region" description="Basic and acidic residues" evidence="1">
    <location>
        <begin position="29"/>
        <end position="41"/>
    </location>
</feature>
<feature type="non-terminal residue" evidence="2">
    <location>
        <position position="1"/>
    </location>
</feature>
<feature type="region of interest" description="Disordered" evidence="1">
    <location>
        <begin position="1"/>
        <end position="42"/>
    </location>
</feature>
<gene>
    <name evidence="2" type="ORF">g.45727</name>
</gene>
<feature type="non-terminal residue" evidence="2">
    <location>
        <position position="99"/>
    </location>
</feature>
<sequence length="99" mass="10752">RTAPGRRGQPIRIPQLGGGHRSTGPAQYHRGDPSSRTDTHTRGAFQGDAAHREHSGSSGRERLLQGLSVLRHAAATRTLTHPVLERSEILRTQSSVAIF</sequence>
<accession>A0A1B6E6J5</accession>